<reference evidence="2 3" key="1">
    <citation type="submission" date="2019-05" db="EMBL/GenBank/DDBJ databases">
        <title>Another draft genome of Portunus trituberculatus and its Hox gene families provides insights of decapod evolution.</title>
        <authorList>
            <person name="Jeong J.-H."/>
            <person name="Song I."/>
            <person name="Kim S."/>
            <person name="Choi T."/>
            <person name="Kim D."/>
            <person name="Ryu S."/>
            <person name="Kim W."/>
        </authorList>
    </citation>
    <scope>NUCLEOTIDE SEQUENCE [LARGE SCALE GENOMIC DNA]</scope>
    <source>
        <tissue evidence="2">Muscle</tissue>
    </source>
</reference>
<feature type="compositionally biased region" description="Polar residues" evidence="1">
    <location>
        <begin position="46"/>
        <end position="63"/>
    </location>
</feature>
<dbReference type="Proteomes" id="UP000324222">
    <property type="component" value="Unassembled WGS sequence"/>
</dbReference>
<dbReference type="AlphaFoldDB" id="A0A5B7EQW7"/>
<gene>
    <name evidence="2" type="ORF">E2C01_029073</name>
</gene>
<keyword evidence="3" id="KW-1185">Reference proteome</keyword>
<feature type="compositionally biased region" description="Pro residues" evidence="1">
    <location>
        <begin position="71"/>
        <end position="82"/>
    </location>
</feature>
<accession>A0A5B7EQW7</accession>
<feature type="region of interest" description="Disordered" evidence="1">
    <location>
        <begin position="1"/>
        <end position="88"/>
    </location>
</feature>
<name>A0A5B7EQW7_PORTR</name>
<dbReference type="EMBL" id="VSRR010003318">
    <property type="protein sequence ID" value="MPC35647.1"/>
    <property type="molecule type" value="Genomic_DNA"/>
</dbReference>
<protein>
    <submittedName>
        <fullName evidence="2">Uncharacterized protein</fullName>
    </submittedName>
</protein>
<evidence type="ECO:0000256" key="1">
    <source>
        <dbReference type="SAM" id="MobiDB-lite"/>
    </source>
</evidence>
<sequence length="145" mass="15814">MRPVFTHSRLSRPGPGAQPYQSAVNRGPEGKCLSLEGRKSSPPTTPSIEGNSSCRVAAISSNDDLGKLDPNPDPDLTPPPPSRSMASTSVKAAALTLPQTVVTCKACVVRCYYVMLDGIRKKRKKEWELWLYHRQNDGSVTTSEM</sequence>
<evidence type="ECO:0000313" key="2">
    <source>
        <dbReference type="EMBL" id="MPC35647.1"/>
    </source>
</evidence>
<organism evidence="2 3">
    <name type="scientific">Portunus trituberculatus</name>
    <name type="common">Swimming crab</name>
    <name type="synonym">Neptunus trituberculatus</name>
    <dbReference type="NCBI Taxonomy" id="210409"/>
    <lineage>
        <taxon>Eukaryota</taxon>
        <taxon>Metazoa</taxon>
        <taxon>Ecdysozoa</taxon>
        <taxon>Arthropoda</taxon>
        <taxon>Crustacea</taxon>
        <taxon>Multicrustacea</taxon>
        <taxon>Malacostraca</taxon>
        <taxon>Eumalacostraca</taxon>
        <taxon>Eucarida</taxon>
        <taxon>Decapoda</taxon>
        <taxon>Pleocyemata</taxon>
        <taxon>Brachyura</taxon>
        <taxon>Eubrachyura</taxon>
        <taxon>Portunoidea</taxon>
        <taxon>Portunidae</taxon>
        <taxon>Portuninae</taxon>
        <taxon>Portunus</taxon>
    </lineage>
</organism>
<proteinExistence type="predicted"/>
<comment type="caution">
    <text evidence="2">The sequence shown here is derived from an EMBL/GenBank/DDBJ whole genome shotgun (WGS) entry which is preliminary data.</text>
</comment>
<evidence type="ECO:0000313" key="3">
    <source>
        <dbReference type="Proteomes" id="UP000324222"/>
    </source>
</evidence>